<protein>
    <submittedName>
        <fullName evidence="3">XdhC family protein</fullName>
    </submittedName>
</protein>
<proteinExistence type="predicted"/>
<dbReference type="InterPro" id="IPR027051">
    <property type="entry name" value="XdhC_Rossmann_dom"/>
</dbReference>
<dbReference type="Pfam" id="PF13478">
    <property type="entry name" value="XdhC_C"/>
    <property type="match status" value="1"/>
</dbReference>
<gene>
    <name evidence="3" type="ORF">IAD36_00115</name>
</gene>
<evidence type="ECO:0000259" key="2">
    <source>
        <dbReference type="Pfam" id="PF13478"/>
    </source>
</evidence>
<feature type="domain" description="XdhC Rossmann" evidence="2">
    <location>
        <begin position="185"/>
        <end position="327"/>
    </location>
</feature>
<accession>A0A9D1DJK5</accession>
<evidence type="ECO:0000259" key="1">
    <source>
        <dbReference type="Pfam" id="PF02625"/>
    </source>
</evidence>
<evidence type="ECO:0000313" key="4">
    <source>
        <dbReference type="Proteomes" id="UP000824238"/>
    </source>
</evidence>
<organism evidence="3 4">
    <name type="scientific">Candidatus Scatomorpha intestinigallinarum</name>
    <dbReference type="NCBI Taxonomy" id="2840923"/>
    <lineage>
        <taxon>Bacteria</taxon>
        <taxon>Bacillati</taxon>
        <taxon>Bacillota</taxon>
        <taxon>Clostridia</taxon>
        <taxon>Eubacteriales</taxon>
        <taxon>Candidatus Scatomorpha</taxon>
    </lineage>
</organism>
<reference evidence="3" key="1">
    <citation type="submission" date="2020-10" db="EMBL/GenBank/DDBJ databases">
        <authorList>
            <person name="Gilroy R."/>
        </authorList>
    </citation>
    <scope>NUCLEOTIDE SEQUENCE</scope>
    <source>
        <strain evidence="3">ChiGjej3B3-7149</strain>
    </source>
</reference>
<dbReference type="PANTHER" id="PTHR30388:SF6">
    <property type="entry name" value="XANTHINE DEHYDROGENASE SUBUNIT A-RELATED"/>
    <property type="match status" value="1"/>
</dbReference>
<dbReference type="InterPro" id="IPR003777">
    <property type="entry name" value="XdhC_CoxI"/>
</dbReference>
<dbReference type="Proteomes" id="UP000824238">
    <property type="component" value="Unassembled WGS sequence"/>
</dbReference>
<dbReference type="AlphaFoldDB" id="A0A9D1DJK5"/>
<reference evidence="3" key="2">
    <citation type="journal article" date="2021" name="PeerJ">
        <title>Extensive microbial diversity within the chicken gut microbiome revealed by metagenomics and culture.</title>
        <authorList>
            <person name="Gilroy R."/>
            <person name="Ravi A."/>
            <person name="Getino M."/>
            <person name="Pursley I."/>
            <person name="Horton D.L."/>
            <person name="Alikhan N.F."/>
            <person name="Baker D."/>
            <person name="Gharbi K."/>
            <person name="Hall N."/>
            <person name="Watson M."/>
            <person name="Adriaenssens E.M."/>
            <person name="Foster-Nyarko E."/>
            <person name="Jarju S."/>
            <person name="Secka A."/>
            <person name="Antonio M."/>
            <person name="Oren A."/>
            <person name="Chaudhuri R.R."/>
            <person name="La Ragione R."/>
            <person name="Hildebrand F."/>
            <person name="Pallen M.J."/>
        </authorList>
    </citation>
    <scope>NUCLEOTIDE SEQUENCE</scope>
    <source>
        <strain evidence="3">ChiGjej3B3-7149</strain>
    </source>
</reference>
<feature type="domain" description="XdhC- CoxI" evidence="1">
    <location>
        <begin position="12"/>
        <end position="76"/>
    </location>
</feature>
<dbReference type="EMBL" id="DVHH01000002">
    <property type="protein sequence ID" value="HIR53998.1"/>
    <property type="molecule type" value="Genomic_DNA"/>
</dbReference>
<dbReference type="InterPro" id="IPR052698">
    <property type="entry name" value="MoCofactor_Util/Proc"/>
</dbReference>
<name>A0A9D1DJK5_9FIRM</name>
<comment type="caution">
    <text evidence="3">The sequence shown here is derived from an EMBL/GenBank/DDBJ whole genome shotgun (WGS) entry which is preliminary data.</text>
</comment>
<evidence type="ECO:0000313" key="3">
    <source>
        <dbReference type="EMBL" id="HIR53998.1"/>
    </source>
</evidence>
<dbReference type="Pfam" id="PF02625">
    <property type="entry name" value="XdhC_CoxI"/>
    <property type="match status" value="1"/>
</dbReference>
<dbReference type="PANTHER" id="PTHR30388">
    <property type="entry name" value="ALDEHYDE OXIDOREDUCTASE MOLYBDENUM COFACTOR ASSEMBLY PROTEIN"/>
    <property type="match status" value="1"/>
</dbReference>
<dbReference type="Gene3D" id="3.40.50.720">
    <property type="entry name" value="NAD(P)-binding Rossmann-like Domain"/>
    <property type="match status" value="1"/>
</dbReference>
<sequence>MRNMFRTIAERLRAGEELVMVTVVASSGATPRGAGARMLVGRGGRICGTIGGGAVEYKSEQLAKRVLDEKRSGEHDFSLTKNDVQDLGMICGGAVNVYFSYIPAGDEHVLAVAEEAERRFAGGEDLWLLSEISAGGRLGLWSAAEGFFGLDAPEWTRQLMSRHPQRRREEGRDFYVEQINSSGKVYVFGCGHVAQELVPVLAHVGFRCVALDDRPEFANEEVVRGAEKVLLVDFEHIGESVAIGPEDYICIMTRGHAYDTIVQAQALRTPACYIGVIGSKAKTAGVQRQLRTMGFTDEDFARITTPIGLDIKAETPAEIAISIAAQMIEVRAGRNAL</sequence>